<dbReference type="EMBL" id="BMHT01000002">
    <property type="protein sequence ID" value="GGF01606.1"/>
    <property type="molecule type" value="Genomic_DNA"/>
</dbReference>
<dbReference type="Gene3D" id="3.90.550.10">
    <property type="entry name" value="Spore Coat Polysaccharide Biosynthesis Protein SpsA, Chain A"/>
    <property type="match status" value="1"/>
</dbReference>
<accession>A0ABQ1TS27</accession>
<gene>
    <name evidence="2" type="ORF">GCM10011383_10590</name>
</gene>
<proteinExistence type="predicted"/>
<dbReference type="RefSeq" id="WP_188811801.1">
    <property type="nucleotide sequence ID" value="NZ_BMHT01000002.1"/>
</dbReference>
<feature type="region of interest" description="Disordered" evidence="1">
    <location>
        <begin position="319"/>
        <end position="345"/>
    </location>
</feature>
<dbReference type="SUPFAM" id="SSF53448">
    <property type="entry name" value="Nucleotide-diphospho-sugar transferases"/>
    <property type="match status" value="1"/>
</dbReference>
<name>A0ABQ1TS27_9BACT</name>
<comment type="caution">
    <text evidence="2">The sequence shown here is derived from an EMBL/GenBank/DDBJ whole genome shotgun (WGS) entry which is preliminary data.</text>
</comment>
<organism evidence="2 3">
    <name type="scientific">Hymenobacter cavernae</name>
    <dbReference type="NCBI Taxonomy" id="2044852"/>
    <lineage>
        <taxon>Bacteria</taxon>
        <taxon>Pseudomonadati</taxon>
        <taxon>Bacteroidota</taxon>
        <taxon>Cytophagia</taxon>
        <taxon>Cytophagales</taxon>
        <taxon>Hymenobacteraceae</taxon>
        <taxon>Hymenobacter</taxon>
    </lineage>
</organism>
<sequence length="345" mass="39189">MPLPSDDTQPGTALQAPILLLIFNRPDTTRRVFDTIRKARPTRLYVAADGPRANHPTDAARCAATRAVVSEVDWPCEVFTLFRTENLNCGVAPATAMDWFFSHEEEGIILEDDCVPAPSFFRFCEELLARYRHDTRVMHIGGNNYGSEARQPLDPNGPSYYFSGQRNSWGWATWRRAWSLYDYHQKDFHKLVAEGAFDGVFSSRLEKRYRLGKMESVFHLPQPADVWDYQWEYTIAVNSGLYIVPAVNLVGNIGFGDDSTHTFDAGDLFGTVSSSDLTFPLRHPDHVMVDYQRDKRRFNEFLFSRITAKVRRVLTRSPQKAAQYMTPKPSPVAPAATERAKAVPS</sequence>
<evidence type="ECO:0000256" key="1">
    <source>
        <dbReference type="SAM" id="MobiDB-lite"/>
    </source>
</evidence>
<dbReference type="InterPro" id="IPR029044">
    <property type="entry name" value="Nucleotide-diphossugar_trans"/>
</dbReference>
<dbReference type="Proteomes" id="UP000632273">
    <property type="component" value="Unassembled WGS sequence"/>
</dbReference>
<reference evidence="3" key="1">
    <citation type="journal article" date="2019" name="Int. J. Syst. Evol. Microbiol.">
        <title>The Global Catalogue of Microorganisms (GCM) 10K type strain sequencing project: providing services to taxonomists for standard genome sequencing and annotation.</title>
        <authorList>
            <consortium name="The Broad Institute Genomics Platform"/>
            <consortium name="The Broad Institute Genome Sequencing Center for Infectious Disease"/>
            <person name="Wu L."/>
            <person name="Ma J."/>
        </authorList>
    </citation>
    <scope>NUCLEOTIDE SEQUENCE [LARGE SCALE GENOMIC DNA]</scope>
    <source>
        <strain evidence="3">CGMCC 1.15197</strain>
    </source>
</reference>
<evidence type="ECO:0000313" key="2">
    <source>
        <dbReference type="EMBL" id="GGF01606.1"/>
    </source>
</evidence>
<keyword evidence="3" id="KW-1185">Reference proteome</keyword>
<protein>
    <submittedName>
        <fullName evidence="2">Hemolytic protein HlpA</fullName>
    </submittedName>
</protein>
<evidence type="ECO:0000313" key="3">
    <source>
        <dbReference type="Proteomes" id="UP000632273"/>
    </source>
</evidence>